<dbReference type="Gene3D" id="4.10.830.40">
    <property type="match status" value="1"/>
</dbReference>
<dbReference type="InterPro" id="IPR058030">
    <property type="entry name" value="TRIM8/14/16/25/29/45/65_CC"/>
</dbReference>
<dbReference type="InterPro" id="IPR017907">
    <property type="entry name" value="Znf_RING_CS"/>
</dbReference>
<keyword evidence="2 4" id="KW-0863">Zinc-finger</keyword>
<evidence type="ECO:0000256" key="4">
    <source>
        <dbReference type="PROSITE-ProRule" id="PRU00024"/>
    </source>
</evidence>
<dbReference type="PROSITE" id="PS00518">
    <property type="entry name" value="ZF_RING_1"/>
    <property type="match status" value="1"/>
</dbReference>
<evidence type="ECO:0000313" key="7">
    <source>
        <dbReference type="Proteomes" id="UP000504632"/>
    </source>
</evidence>
<dbReference type="SMART" id="SM00184">
    <property type="entry name" value="RING"/>
    <property type="match status" value="1"/>
</dbReference>
<sequence length="322" mass="36195">MENASISVDRDQFTCAICLDLLKDPVTISCGHSYCMVCIKGCWDEEDENGIYRCPQCRETFTSRPALGRNPILAEMVGKLKTAEMPAIPAPDHCYPEPGDVECGICVGRKRKAEKSFLVCLDSYCQSHFEHHENLHSAKKHKVVEATGAIKDKVCPEHGKLLEVFCRTDKKCICVSCVTDEHKSHDIVSAETGRAEIRRLLEERFTKQTQERQSELCTLQRIMEPLKISAQEAVADTDMVFTELIQTIEEKRCEATEVIRAQERAELSRAAGLVIKMEQEIVDLGKRDAKLKQLSNTEDHIQSLQISSLLRLNDGANKGGEE</sequence>
<keyword evidence="1" id="KW-0479">Metal-binding</keyword>
<dbReference type="SUPFAM" id="SSF57850">
    <property type="entry name" value="RING/U-box"/>
    <property type="match status" value="1"/>
</dbReference>
<dbReference type="AlphaFoldDB" id="A0A6J2V896"/>
<dbReference type="OrthoDB" id="6105938at2759"/>
<dbReference type="InterPro" id="IPR001841">
    <property type="entry name" value="Znf_RING"/>
</dbReference>
<dbReference type="GeneID" id="115810206"/>
<dbReference type="Pfam" id="PF00643">
    <property type="entry name" value="zf-B_box"/>
    <property type="match status" value="1"/>
</dbReference>
<dbReference type="InterPro" id="IPR051051">
    <property type="entry name" value="E3_ubiq-ligase_TRIM/RNF"/>
</dbReference>
<dbReference type="PANTHER" id="PTHR25465:SF5">
    <property type="entry name" value="E3 UBIQUITIN_ISG15 LIGASE TRIM25-RELATED"/>
    <property type="match status" value="1"/>
</dbReference>
<organism evidence="7 8">
    <name type="scientific">Chanos chanos</name>
    <name type="common">Milkfish</name>
    <name type="synonym">Mugil chanos</name>
    <dbReference type="NCBI Taxonomy" id="29144"/>
    <lineage>
        <taxon>Eukaryota</taxon>
        <taxon>Metazoa</taxon>
        <taxon>Chordata</taxon>
        <taxon>Craniata</taxon>
        <taxon>Vertebrata</taxon>
        <taxon>Euteleostomi</taxon>
        <taxon>Actinopterygii</taxon>
        <taxon>Neopterygii</taxon>
        <taxon>Teleostei</taxon>
        <taxon>Ostariophysi</taxon>
        <taxon>Gonorynchiformes</taxon>
        <taxon>Chanidae</taxon>
        <taxon>Chanos</taxon>
    </lineage>
</organism>
<name>A0A6J2V896_CHACN</name>
<evidence type="ECO:0000256" key="1">
    <source>
        <dbReference type="ARBA" id="ARBA00022723"/>
    </source>
</evidence>
<dbReference type="PROSITE" id="PS50119">
    <property type="entry name" value="ZF_BBOX"/>
    <property type="match status" value="1"/>
</dbReference>
<keyword evidence="7" id="KW-1185">Reference proteome</keyword>
<dbReference type="RefSeq" id="XP_030627993.1">
    <property type="nucleotide sequence ID" value="XM_030772133.1"/>
</dbReference>
<proteinExistence type="predicted"/>
<dbReference type="PANTHER" id="PTHR25465">
    <property type="entry name" value="B-BOX DOMAIN CONTAINING"/>
    <property type="match status" value="1"/>
</dbReference>
<dbReference type="InterPro" id="IPR000315">
    <property type="entry name" value="Znf_B-box"/>
</dbReference>
<dbReference type="CDD" id="cd19769">
    <property type="entry name" value="Bbox2_TRIM16-like"/>
    <property type="match status" value="1"/>
</dbReference>
<evidence type="ECO:0000313" key="8">
    <source>
        <dbReference type="RefSeq" id="XP_030627993.1"/>
    </source>
</evidence>
<evidence type="ECO:0000256" key="3">
    <source>
        <dbReference type="ARBA" id="ARBA00022833"/>
    </source>
</evidence>
<dbReference type="SMART" id="SM00336">
    <property type="entry name" value="BBOX"/>
    <property type="match status" value="1"/>
</dbReference>
<dbReference type="InterPro" id="IPR013083">
    <property type="entry name" value="Znf_RING/FYVE/PHD"/>
</dbReference>
<gene>
    <name evidence="8" type="primary">LOC115810206</name>
</gene>
<feature type="domain" description="RING-type" evidence="5">
    <location>
        <begin position="15"/>
        <end position="58"/>
    </location>
</feature>
<dbReference type="SUPFAM" id="SSF57845">
    <property type="entry name" value="B-box zinc-binding domain"/>
    <property type="match status" value="1"/>
</dbReference>
<dbReference type="GO" id="GO:0008270">
    <property type="term" value="F:zinc ion binding"/>
    <property type="evidence" value="ECO:0007669"/>
    <property type="project" value="UniProtKB-KW"/>
</dbReference>
<reference evidence="8" key="1">
    <citation type="submission" date="2025-08" db="UniProtKB">
        <authorList>
            <consortium name="RefSeq"/>
        </authorList>
    </citation>
    <scope>IDENTIFICATION</scope>
</reference>
<dbReference type="InParanoid" id="A0A6J2V896"/>
<accession>A0A6J2V896</accession>
<dbReference type="Proteomes" id="UP000504632">
    <property type="component" value="Chromosome 4"/>
</dbReference>
<dbReference type="PROSITE" id="PS50089">
    <property type="entry name" value="ZF_RING_2"/>
    <property type="match status" value="1"/>
</dbReference>
<dbReference type="Gene3D" id="3.30.160.60">
    <property type="entry name" value="Classic Zinc Finger"/>
    <property type="match status" value="1"/>
</dbReference>
<dbReference type="Pfam" id="PF25600">
    <property type="entry name" value="TRIM_CC"/>
    <property type="match status" value="1"/>
</dbReference>
<keyword evidence="3" id="KW-0862">Zinc</keyword>
<dbReference type="Gene3D" id="3.30.40.10">
    <property type="entry name" value="Zinc/RING finger domain, C3HC4 (zinc finger)"/>
    <property type="match status" value="1"/>
</dbReference>
<evidence type="ECO:0000256" key="2">
    <source>
        <dbReference type="ARBA" id="ARBA00022771"/>
    </source>
</evidence>
<evidence type="ECO:0000259" key="6">
    <source>
        <dbReference type="PROSITE" id="PS50119"/>
    </source>
</evidence>
<feature type="domain" description="B box-type" evidence="6">
    <location>
        <begin position="150"/>
        <end position="190"/>
    </location>
</feature>
<dbReference type="Pfam" id="PF15227">
    <property type="entry name" value="zf-C3HC4_4"/>
    <property type="match status" value="1"/>
</dbReference>
<evidence type="ECO:0000259" key="5">
    <source>
        <dbReference type="PROSITE" id="PS50089"/>
    </source>
</evidence>
<protein>
    <submittedName>
        <fullName evidence="8">E3 ubiquitin-protein ligase TRIM47-like</fullName>
    </submittedName>
</protein>